<keyword evidence="1" id="KW-0472">Membrane</keyword>
<gene>
    <name evidence="2" type="ORF">ACFQL9_11180</name>
</gene>
<organism evidence="2 3">
    <name type="scientific">Halobaculum lipolyticum</name>
    <dbReference type="NCBI Taxonomy" id="3032001"/>
    <lineage>
        <taxon>Archaea</taxon>
        <taxon>Methanobacteriati</taxon>
        <taxon>Methanobacteriota</taxon>
        <taxon>Stenosarchaea group</taxon>
        <taxon>Halobacteria</taxon>
        <taxon>Halobacteriales</taxon>
        <taxon>Haloferacaceae</taxon>
        <taxon>Halobaculum</taxon>
    </lineage>
</organism>
<proteinExistence type="predicted"/>
<keyword evidence="3" id="KW-1185">Reference proteome</keyword>
<keyword evidence="1" id="KW-0812">Transmembrane</keyword>
<name>A0ABD5WE21_9EURY</name>
<dbReference type="EMBL" id="JBHTAH010000009">
    <property type="protein sequence ID" value="MFC7070204.1"/>
    <property type="molecule type" value="Genomic_DNA"/>
</dbReference>
<dbReference type="Proteomes" id="UP001596461">
    <property type="component" value="Unassembled WGS sequence"/>
</dbReference>
<evidence type="ECO:0000256" key="1">
    <source>
        <dbReference type="SAM" id="Phobius"/>
    </source>
</evidence>
<feature type="transmembrane region" description="Helical" evidence="1">
    <location>
        <begin position="93"/>
        <end position="115"/>
    </location>
</feature>
<comment type="caution">
    <text evidence="2">The sequence shown here is derived from an EMBL/GenBank/DDBJ whole genome shotgun (WGS) entry which is preliminary data.</text>
</comment>
<accession>A0ABD5WE21</accession>
<dbReference type="RefSeq" id="WP_390210585.1">
    <property type="nucleotide sequence ID" value="NZ_JBHTAH010000009.1"/>
</dbReference>
<reference evidence="2 3" key="1">
    <citation type="journal article" date="2019" name="Int. J. Syst. Evol. Microbiol.">
        <title>The Global Catalogue of Microorganisms (GCM) 10K type strain sequencing project: providing services to taxonomists for standard genome sequencing and annotation.</title>
        <authorList>
            <consortium name="The Broad Institute Genomics Platform"/>
            <consortium name="The Broad Institute Genome Sequencing Center for Infectious Disease"/>
            <person name="Wu L."/>
            <person name="Ma J."/>
        </authorList>
    </citation>
    <scope>NUCLEOTIDE SEQUENCE [LARGE SCALE GENOMIC DNA]</scope>
    <source>
        <strain evidence="2 3">DT31</strain>
    </source>
</reference>
<protein>
    <submittedName>
        <fullName evidence="2">Uncharacterized protein</fullName>
    </submittedName>
</protein>
<feature type="non-terminal residue" evidence="2">
    <location>
        <position position="133"/>
    </location>
</feature>
<sequence length="133" mass="12746">MSVRVADRRTVVLVGGGYALVGVGLALVGFAGADWARAQFLADAGGAVARFGPTYLALAAQATATAGLVALVALAPVVGTLAGTGYVDPARAAAVVAAVALAVLFVAAAALAVGVPVDARGAGAEQVFSLGQA</sequence>
<evidence type="ECO:0000313" key="3">
    <source>
        <dbReference type="Proteomes" id="UP001596461"/>
    </source>
</evidence>
<dbReference type="AlphaFoldDB" id="A0ABD5WE21"/>
<feature type="transmembrane region" description="Helical" evidence="1">
    <location>
        <begin position="12"/>
        <end position="35"/>
    </location>
</feature>
<keyword evidence="1" id="KW-1133">Transmembrane helix</keyword>
<feature type="transmembrane region" description="Helical" evidence="1">
    <location>
        <begin position="55"/>
        <end position="81"/>
    </location>
</feature>
<evidence type="ECO:0000313" key="2">
    <source>
        <dbReference type="EMBL" id="MFC7070204.1"/>
    </source>
</evidence>